<dbReference type="InterPro" id="IPR046349">
    <property type="entry name" value="C1-like_sf"/>
</dbReference>
<dbReference type="Gene3D" id="3.30.60.20">
    <property type="match status" value="1"/>
</dbReference>
<keyword evidence="4" id="KW-1185">Reference proteome</keyword>
<dbReference type="Proteomes" id="UP000237347">
    <property type="component" value="Unassembled WGS sequence"/>
</dbReference>
<reference evidence="3 4" key="1">
    <citation type="journal article" date="2018" name="Sci. Data">
        <title>The draft genome sequence of cork oak.</title>
        <authorList>
            <person name="Ramos A.M."/>
            <person name="Usie A."/>
            <person name="Barbosa P."/>
            <person name="Barros P.M."/>
            <person name="Capote T."/>
            <person name="Chaves I."/>
            <person name="Simoes F."/>
            <person name="Abreu I."/>
            <person name="Carrasquinho I."/>
            <person name="Faro C."/>
            <person name="Guimaraes J.B."/>
            <person name="Mendonca D."/>
            <person name="Nobrega F."/>
            <person name="Rodrigues L."/>
            <person name="Saibo N.J.M."/>
            <person name="Varela M.C."/>
            <person name="Egas C."/>
            <person name="Matos J."/>
            <person name="Miguel C.M."/>
            <person name="Oliveira M.M."/>
            <person name="Ricardo C.P."/>
            <person name="Goncalves S."/>
        </authorList>
    </citation>
    <scope>NUCLEOTIDE SEQUENCE [LARGE SCALE GENOMIC DNA]</scope>
    <source>
        <strain evidence="4">cv. HL8</strain>
    </source>
</reference>
<evidence type="ECO:0000313" key="4">
    <source>
        <dbReference type="Proteomes" id="UP000237347"/>
    </source>
</evidence>
<dbReference type="AlphaFoldDB" id="A0AAW0IJR2"/>
<dbReference type="EMBL" id="PKMF04001099">
    <property type="protein sequence ID" value="KAK7814502.1"/>
    <property type="molecule type" value="Genomic_DNA"/>
</dbReference>
<accession>A0AAW0IJR2</accession>
<name>A0AAW0IJR2_QUESU</name>
<keyword evidence="1" id="KW-0677">Repeat</keyword>
<dbReference type="SUPFAM" id="SSF57889">
    <property type="entry name" value="Cysteine-rich domain"/>
    <property type="match status" value="1"/>
</dbReference>
<dbReference type="PANTHER" id="PTHR46288">
    <property type="entry name" value="PHORBOL-ESTER/DAG-TYPE DOMAIN-CONTAINING PROTEIN"/>
    <property type="match status" value="1"/>
</dbReference>
<dbReference type="Pfam" id="PF03107">
    <property type="entry name" value="C1_2"/>
    <property type="match status" value="1"/>
</dbReference>
<dbReference type="PANTHER" id="PTHR46288:SF27">
    <property type="entry name" value="CYSTEINE_HISTIDINE-RICH C1 DOMAIN FAMILY PROTEIN"/>
    <property type="match status" value="1"/>
</dbReference>
<organism evidence="3 4">
    <name type="scientific">Quercus suber</name>
    <name type="common">Cork oak</name>
    <dbReference type="NCBI Taxonomy" id="58331"/>
    <lineage>
        <taxon>Eukaryota</taxon>
        <taxon>Viridiplantae</taxon>
        <taxon>Streptophyta</taxon>
        <taxon>Embryophyta</taxon>
        <taxon>Tracheophyta</taxon>
        <taxon>Spermatophyta</taxon>
        <taxon>Magnoliopsida</taxon>
        <taxon>eudicotyledons</taxon>
        <taxon>Gunneridae</taxon>
        <taxon>Pentapetalae</taxon>
        <taxon>rosids</taxon>
        <taxon>fabids</taxon>
        <taxon>Fagales</taxon>
        <taxon>Fagaceae</taxon>
        <taxon>Quercus</taxon>
    </lineage>
</organism>
<protein>
    <recommendedName>
        <fullName evidence="2">DC1 domain-containing protein</fullName>
    </recommendedName>
</protein>
<dbReference type="InterPro" id="IPR004146">
    <property type="entry name" value="DC1"/>
</dbReference>
<gene>
    <name evidence="3" type="ORF">CFP56_003085</name>
</gene>
<sequence length="173" mass="20459">MEQQQLLHFSHSKHPLVYVQHFREVPLGLHHPLHPLHPLILFDEKTGYLEKENSTCQVCNESRNEYTYRCYHCDFNLHIKCAILQLEAEFHDHPLTPIGKIITFTCDICGKEGKEPLERPNVPIVSNHSTAKHRVADQQLKNVVWLCRGSWWASRLQFVKERAWLQDALWLRY</sequence>
<evidence type="ECO:0000259" key="2">
    <source>
        <dbReference type="Pfam" id="PF03107"/>
    </source>
</evidence>
<evidence type="ECO:0000313" key="3">
    <source>
        <dbReference type="EMBL" id="KAK7814502.1"/>
    </source>
</evidence>
<proteinExistence type="predicted"/>
<feature type="domain" description="DC1" evidence="2">
    <location>
        <begin position="32"/>
        <end position="82"/>
    </location>
</feature>
<comment type="caution">
    <text evidence="3">The sequence shown here is derived from an EMBL/GenBank/DDBJ whole genome shotgun (WGS) entry which is preliminary data.</text>
</comment>
<evidence type="ECO:0000256" key="1">
    <source>
        <dbReference type="ARBA" id="ARBA00022737"/>
    </source>
</evidence>